<accession>A0A6J6E7Z1</accession>
<protein>
    <submittedName>
        <fullName evidence="3">Unannotated protein</fullName>
    </submittedName>
</protein>
<dbReference type="Pfam" id="PF13127">
    <property type="entry name" value="DUF3955"/>
    <property type="match status" value="1"/>
</dbReference>
<keyword evidence="1" id="KW-1133">Transmembrane helix</keyword>
<feature type="transmembrane region" description="Helical" evidence="1">
    <location>
        <begin position="54"/>
        <end position="73"/>
    </location>
</feature>
<dbReference type="EMBL" id="CAEZTM010000021">
    <property type="protein sequence ID" value="CAB4569458.1"/>
    <property type="molecule type" value="Genomic_DNA"/>
</dbReference>
<dbReference type="AlphaFoldDB" id="A0A6J6E7Z1"/>
<name>A0A6J6E7Z1_9ZZZZ</name>
<keyword evidence="1" id="KW-0472">Membrane</keyword>
<evidence type="ECO:0000256" key="1">
    <source>
        <dbReference type="SAM" id="Phobius"/>
    </source>
</evidence>
<evidence type="ECO:0000313" key="3">
    <source>
        <dbReference type="EMBL" id="CAB4569458.1"/>
    </source>
</evidence>
<dbReference type="InterPro" id="IPR025016">
    <property type="entry name" value="DUF3955"/>
</dbReference>
<feature type="domain" description="DUF3955" evidence="2">
    <location>
        <begin position="22"/>
        <end position="74"/>
    </location>
</feature>
<proteinExistence type="predicted"/>
<sequence>MTIAEPNKAARFENVSSRNYWLPGLLVSLGFGLMAYFVIVGSYVDESGYLVEEFWAWGLGVACVGLGTIWAIVTKVTSSISQRLRK</sequence>
<reference evidence="3" key="1">
    <citation type="submission" date="2020-05" db="EMBL/GenBank/DDBJ databases">
        <authorList>
            <person name="Chiriac C."/>
            <person name="Salcher M."/>
            <person name="Ghai R."/>
            <person name="Kavagutti S V."/>
        </authorList>
    </citation>
    <scope>NUCLEOTIDE SEQUENCE</scope>
</reference>
<gene>
    <name evidence="3" type="ORF">UFOPK1684_00619</name>
</gene>
<feature type="transmembrane region" description="Helical" evidence="1">
    <location>
        <begin position="20"/>
        <end position="42"/>
    </location>
</feature>
<organism evidence="3">
    <name type="scientific">freshwater metagenome</name>
    <dbReference type="NCBI Taxonomy" id="449393"/>
    <lineage>
        <taxon>unclassified sequences</taxon>
        <taxon>metagenomes</taxon>
        <taxon>ecological metagenomes</taxon>
    </lineage>
</organism>
<evidence type="ECO:0000259" key="2">
    <source>
        <dbReference type="Pfam" id="PF13127"/>
    </source>
</evidence>
<keyword evidence="1" id="KW-0812">Transmembrane</keyword>